<reference evidence="2" key="1">
    <citation type="journal article" date="2019" name="Gigascience">
        <title>De novo genome assembly of the endangered Acer yangbiense, a plant species with extremely small populations endemic to Yunnan Province, China.</title>
        <authorList>
            <person name="Yang J."/>
            <person name="Wariss H.M."/>
            <person name="Tao L."/>
            <person name="Zhang R."/>
            <person name="Yun Q."/>
            <person name="Hollingsworth P."/>
            <person name="Dao Z."/>
            <person name="Luo G."/>
            <person name="Guo H."/>
            <person name="Ma Y."/>
            <person name="Sun W."/>
        </authorList>
    </citation>
    <scope>NUCLEOTIDE SEQUENCE [LARGE SCALE GENOMIC DNA]</scope>
    <source>
        <strain evidence="2">cv. br00</strain>
    </source>
</reference>
<evidence type="ECO:0000313" key="1">
    <source>
        <dbReference type="EMBL" id="KAB5544731.1"/>
    </source>
</evidence>
<comment type="caution">
    <text evidence="1">The sequence shown here is derived from an EMBL/GenBank/DDBJ whole genome shotgun (WGS) entry which is preliminary data.</text>
</comment>
<dbReference type="AlphaFoldDB" id="A0A5N5LRK2"/>
<organism evidence="1 2">
    <name type="scientific">Salix brachista</name>
    <dbReference type="NCBI Taxonomy" id="2182728"/>
    <lineage>
        <taxon>Eukaryota</taxon>
        <taxon>Viridiplantae</taxon>
        <taxon>Streptophyta</taxon>
        <taxon>Embryophyta</taxon>
        <taxon>Tracheophyta</taxon>
        <taxon>Spermatophyta</taxon>
        <taxon>Magnoliopsida</taxon>
        <taxon>eudicotyledons</taxon>
        <taxon>Gunneridae</taxon>
        <taxon>Pentapetalae</taxon>
        <taxon>rosids</taxon>
        <taxon>fabids</taxon>
        <taxon>Malpighiales</taxon>
        <taxon>Salicaceae</taxon>
        <taxon>Saliceae</taxon>
        <taxon>Salix</taxon>
    </lineage>
</organism>
<protein>
    <submittedName>
        <fullName evidence="1">Uncharacterized protein</fullName>
    </submittedName>
</protein>
<accession>A0A5N5LRK2</accession>
<keyword evidence="2" id="KW-1185">Reference proteome</keyword>
<gene>
    <name evidence="1" type="ORF">DKX38_012843</name>
</gene>
<proteinExistence type="predicted"/>
<evidence type="ECO:0000313" key="2">
    <source>
        <dbReference type="Proteomes" id="UP000326939"/>
    </source>
</evidence>
<sequence>MVFLCTASLFSLGNKRSFVQTIVISRPGEAHITMSMSKSNGPRGIPIKSYTCIVILDPHLLRVYGSPCESFRRHELALTLSFVRKCPVTLSFKNLY</sequence>
<name>A0A5N5LRK2_9ROSI</name>
<dbReference type="EMBL" id="VDCV01000008">
    <property type="protein sequence ID" value="KAB5544731.1"/>
    <property type="molecule type" value="Genomic_DNA"/>
</dbReference>
<dbReference type="Proteomes" id="UP000326939">
    <property type="component" value="Chromosome 8"/>
</dbReference>